<evidence type="ECO:0000256" key="5">
    <source>
        <dbReference type="HAMAP-Rule" id="MF_01962"/>
    </source>
</evidence>
<dbReference type="InterPro" id="IPR032466">
    <property type="entry name" value="Metal_Hydrolase"/>
</dbReference>
<evidence type="ECO:0000256" key="2">
    <source>
        <dbReference type="ARBA" id="ARBA00022801"/>
    </source>
</evidence>
<feature type="binding site" evidence="5">
    <location>
        <position position="11"/>
    </location>
    <ligand>
        <name>Zn(2+)</name>
        <dbReference type="ChEBI" id="CHEBI:29105"/>
        <note>catalytic</note>
    </ligand>
</feature>
<dbReference type="Gene3D" id="3.20.20.140">
    <property type="entry name" value="Metal-dependent hydrolases"/>
    <property type="match status" value="1"/>
</dbReference>
<dbReference type="SUPFAM" id="SSF51556">
    <property type="entry name" value="Metallo-dependent hydrolases"/>
    <property type="match status" value="1"/>
</dbReference>
<organism evidence="7 8">
    <name type="scientific">Paeniglutamicibacter terrestris</name>
    <dbReference type="NCBI Taxonomy" id="2723403"/>
    <lineage>
        <taxon>Bacteria</taxon>
        <taxon>Bacillati</taxon>
        <taxon>Actinomycetota</taxon>
        <taxon>Actinomycetes</taxon>
        <taxon>Micrococcales</taxon>
        <taxon>Micrococcaceae</taxon>
        <taxon>Paeniglutamicibacter</taxon>
    </lineage>
</organism>
<reference evidence="7 8" key="1">
    <citation type="submission" date="2020-04" db="EMBL/GenBank/DDBJ databases">
        <title>Paeniglutamicibacter sp. ANT13_2, a novel actinomycete isolated from sediment in Antarctica.</title>
        <authorList>
            <person name="Sakdapetsiri C."/>
            <person name="Pinyakong O."/>
        </authorList>
    </citation>
    <scope>NUCLEOTIDE SEQUENCE [LARGE SCALE GENOMIC DNA]</scope>
    <source>
        <strain evidence="7 8">ANT13_2</strain>
    </source>
</reference>
<comment type="cofactor">
    <cofactor evidence="5">
        <name>Zn(2+)</name>
        <dbReference type="ChEBI" id="CHEBI:29105"/>
    </cofactor>
    <text evidence="5">Binds 1 zinc ion per subunit.</text>
</comment>
<dbReference type="InterPro" id="IPR028892">
    <property type="entry name" value="ADE"/>
</dbReference>
<keyword evidence="2 5" id="KW-0378">Hydrolase</keyword>
<feature type="binding site" evidence="5">
    <location>
        <position position="270"/>
    </location>
    <ligand>
        <name>Zn(2+)</name>
        <dbReference type="ChEBI" id="CHEBI:29105"/>
        <note>catalytic</note>
    </ligand>
</feature>
<keyword evidence="4 5" id="KW-0546">Nucleotide metabolism</keyword>
<dbReference type="InterPro" id="IPR001365">
    <property type="entry name" value="A_deaminase_dom"/>
</dbReference>
<gene>
    <name evidence="7" type="ORF">HED64_02330</name>
</gene>
<dbReference type="NCBIfam" id="NF006850">
    <property type="entry name" value="PRK09358.1-6"/>
    <property type="match status" value="1"/>
</dbReference>
<proteinExistence type="inferred from homology"/>
<comment type="caution">
    <text evidence="7">The sequence shown here is derived from an EMBL/GenBank/DDBJ whole genome shotgun (WGS) entry which is preliminary data.</text>
</comment>
<feature type="binding site" evidence="5">
    <location>
        <position position="189"/>
    </location>
    <ligand>
        <name>Zn(2+)</name>
        <dbReference type="ChEBI" id="CHEBI:29105"/>
        <note>catalytic</note>
    </ligand>
</feature>
<protein>
    <recommendedName>
        <fullName evidence="5">Adenine deaminase</fullName>
        <shortName evidence="5">ADE</shortName>
        <ecNumber evidence="5">3.5.4.2</ecNumber>
    </recommendedName>
    <alternativeName>
        <fullName evidence="5">Adenine aminohydrolase</fullName>
        <shortName evidence="5">AAH</shortName>
    </alternativeName>
</protein>
<feature type="active site" description="Proton donor" evidence="5">
    <location>
        <position position="192"/>
    </location>
</feature>
<evidence type="ECO:0000256" key="1">
    <source>
        <dbReference type="ARBA" id="ARBA00022723"/>
    </source>
</evidence>
<comment type="similarity">
    <text evidence="5">Belongs to the metallo-dependent hydrolases superfamily. Adenosine and AMP deaminases family. Adenine deaminase type 2 subfamily.</text>
</comment>
<comment type="catalytic activity">
    <reaction evidence="5">
        <text>adenine + H2O + H(+) = hypoxanthine + NH4(+)</text>
        <dbReference type="Rhea" id="RHEA:23688"/>
        <dbReference type="ChEBI" id="CHEBI:15377"/>
        <dbReference type="ChEBI" id="CHEBI:15378"/>
        <dbReference type="ChEBI" id="CHEBI:16708"/>
        <dbReference type="ChEBI" id="CHEBI:17368"/>
        <dbReference type="ChEBI" id="CHEBI:28938"/>
        <dbReference type="EC" id="3.5.4.2"/>
    </reaction>
</comment>
<dbReference type="Proteomes" id="UP000746595">
    <property type="component" value="Unassembled WGS sequence"/>
</dbReference>
<dbReference type="PANTHER" id="PTHR43114">
    <property type="entry name" value="ADENINE DEAMINASE"/>
    <property type="match status" value="1"/>
</dbReference>
<evidence type="ECO:0000256" key="3">
    <source>
        <dbReference type="ARBA" id="ARBA00022833"/>
    </source>
</evidence>
<feature type="domain" description="Adenosine deaminase" evidence="6">
    <location>
        <begin position="4"/>
        <end position="325"/>
    </location>
</feature>
<keyword evidence="1 5" id="KW-0479">Metal-binding</keyword>
<dbReference type="NCBIfam" id="TIGR01430">
    <property type="entry name" value="aden_deam"/>
    <property type="match status" value="1"/>
</dbReference>
<evidence type="ECO:0000313" key="7">
    <source>
        <dbReference type="EMBL" id="NKG19544.1"/>
    </source>
</evidence>
<evidence type="ECO:0000313" key="8">
    <source>
        <dbReference type="Proteomes" id="UP000746595"/>
    </source>
</evidence>
<feature type="site" description="Important for catalytic activity" evidence="5">
    <location>
        <position position="213"/>
    </location>
</feature>
<dbReference type="EC" id="3.5.4.2" evidence="5"/>
<accession>A0ABX1G016</accession>
<feature type="binding site" evidence="5">
    <location>
        <position position="271"/>
    </location>
    <ligand>
        <name>substrate</name>
    </ligand>
</feature>
<evidence type="ECO:0000256" key="4">
    <source>
        <dbReference type="ARBA" id="ARBA00023080"/>
    </source>
</evidence>
<feature type="binding site" evidence="5">
    <location>
        <position position="9"/>
    </location>
    <ligand>
        <name>Zn(2+)</name>
        <dbReference type="ChEBI" id="CHEBI:29105"/>
        <note>catalytic</note>
    </ligand>
</feature>
<comment type="function">
    <text evidence="5">Catalyzes the hydrolytic deamination of adenine to hypoxanthine. Plays an important role in the purine salvage pathway and in nitrogen catabolism.</text>
</comment>
<dbReference type="GO" id="GO:0016787">
    <property type="term" value="F:hydrolase activity"/>
    <property type="evidence" value="ECO:0007669"/>
    <property type="project" value="UniProtKB-KW"/>
</dbReference>
<name>A0ABX1G016_9MICC</name>
<dbReference type="Pfam" id="PF00962">
    <property type="entry name" value="A_deaminase"/>
    <property type="match status" value="1"/>
</dbReference>
<dbReference type="CDD" id="cd01320">
    <property type="entry name" value="ADA"/>
    <property type="match status" value="1"/>
</dbReference>
<dbReference type="EMBL" id="JAAWVT010000001">
    <property type="protein sequence ID" value="NKG19544.1"/>
    <property type="molecule type" value="Genomic_DNA"/>
</dbReference>
<dbReference type="RefSeq" id="WP_168150481.1">
    <property type="nucleotide sequence ID" value="NZ_JAAWVT010000001.1"/>
</dbReference>
<keyword evidence="8" id="KW-1185">Reference proteome</keyword>
<evidence type="ECO:0000259" key="6">
    <source>
        <dbReference type="Pfam" id="PF00962"/>
    </source>
</evidence>
<dbReference type="HAMAP" id="MF_01962">
    <property type="entry name" value="Adenine_deaminase"/>
    <property type="match status" value="1"/>
</dbReference>
<dbReference type="InterPro" id="IPR006330">
    <property type="entry name" value="Ado/ade_deaminase"/>
</dbReference>
<dbReference type="PANTHER" id="PTHR43114:SF6">
    <property type="entry name" value="ADENINE DEAMINASE"/>
    <property type="match status" value="1"/>
</dbReference>
<keyword evidence="3 5" id="KW-0862">Zinc</keyword>
<sequence length="337" mass="37852">MKLPVAELHIHLEGTLEPDVIDRLAKQNAVTLPWTSLEHLQEQYNFSNLQTFLDLYYTNLAVLRTRGDFHDVTIAYLRRAHASGVRHVELFFDPQAHLERGIELAEVIGGIRSGLREGEALFGITHQLIACFWRHAPAESAMEILRLMVEQQHEIDGIGLDSSELGYPPVLFQEVFAFAREHNLHVVAHAGEEGPPEYIIQALDLLKVERIDHGIRCLEDDALVQRLVTEQMPLTVCPLSNVRLRTVDTMADHPLKKMLERGLMVSIHSDDPAYFGGYLDANFEAVHQALGLNGSERATLARNSITSSFLDAEAKADLVDQVEQWLLEANDSAEAEL</sequence>